<gene>
    <name evidence="3" type="ORF">BDK51DRAFT_32714</name>
</gene>
<dbReference type="Proteomes" id="UP000269721">
    <property type="component" value="Unassembled WGS sequence"/>
</dbReference>
<name>A0A4P9W3H9_9FUNG</name>
<dbReference type="OrthoDB" id="2556122at2759"/>
<dbReference type="InterPro" id="IPR045226">
    <property type="entry name" value="Dsc3"/>
</dbReference>
<dbReference type="GO" id="GO:0044695">
    <property type="term" value="C:Dsc E3 ubiquitin ligase complex"/>
    <property type="evidence" value="ECO:0007669"/>
    <property type="project" value="InterPro"/>
</dbReference>
<dbReference type="Gene3D" id="3.10.20.90">
    <property type="entry name" value="Phosphatidylinositol 3-kinase Catalytic Subunit, Chain A, domain 1"/>
    <property type="match status" value="1"/>
</dbReference>
<keyword evidence="1" id="KW-1133">Transmembrane helix</keyword>
<dbReference type="PROSITE" id="PS50053">
    <property type="entry name" value="UBIQUITIN_2"/>
    <property type="match status" value="1"/>
</dbReference>
<dbReference type="PANTHER" id="PTHR28049">
    <property type="entry name" value="TRANSMEMBRANE PROTEIN YOR223W"/>
    <property type="match status" value="1"/>
</dbReference>
<evidence type="ECO:0000313" key="3">
    <source>
        <dbReference type="EMBL" id="RKO86372.1"/>
    </source>
</evidence>
<accession>A0A4P9W3H9</accession>
<protein>
    <recommendedName>
        <fullName evidence="2">Ubiquitin-like domain-containing protein</fullName>
    </recommendedName>
</protein>
<dbReference type="AlphaFoldDB" id="A0A4P9W3H9"/>
<dbReference type="Pfam" id="PF10302">
    <property type="entry name" value="Dsc3_N"/>
    <property type="match status" value="1"/>
</dbReference>
<reference evidence="4" key="1">
    <citation type="journal article" date="2018" name="Nat. Microbiol.">
        <title>Leveraging single-cell genomics to expand the fungal tree of life.</title>
        <authorList>
            <person name="Ahrendt S.R."/>
            <person name="Quandt C.A."/>
            <person name="Ciobanu D."/>
            <person name="Clum A."/>
            <person name="Salamov A."/>
            <person name="Andreopoulos B."/>
            <person name="Cheng J.F."/>
            <person name="Woyke T."/>
            <person name="Pelin A."/>
            <person name="Henrissat B."/>
            <person name="Reynolds N.K."/>
            <person name="Benny G.L."/>
            <person name="Smith M.E."/>
            <person name="James T.Y."/>
            <person name="Grigoriev I.V."/>
        </authorList>
    </citation>
    <scope>NUCLEOTIDE SEQUENCE [LARGE SCALE GENOMIC DNA]</scope>
</reference>
<dbReference type="Pfam" id="PF13373">
    <property type="entry name" value="Dsc3_C"/>
    <property type="match status" value="1"/>
</dbReference>
<dbReference type="InterPro" id="IPR025390">
    <property type="entry name" value="Dsc3_C"/>
</dbReference>
<sequence length="202" mass="21298">MTNSSAPAAPPTDALLHIMFSDNSGDLTITHPLAARISDLKRVIAIQKPALANHHLRLLFKGRILQNSETLGAVAGGPGDGAGGTTHLHCAVSEAPASEEQAPELRAPATGFDRLLETGFSQEEVSALRAQFHSLRGTDTNEAGRAAAAEEEWIDMGGNQPDPVSADGGQLDMFIGLCAGFFMGLMAGFLLNISFGILRFLY</sequence>
<dbReference type="EMBL" id="KZ998256">
    <property type="protein sequence ID" value="RKO86372.1"/>
    <property type="molecule type" value="Genomic_DNA"/>
</dbReference>
<dbReference type="InterPro" id="IPR029071">
    <property type="entry name" value="Ubiquitin-like_domsf"/>
</dbReference>
<keyword evidence="1" id="KW-0812">Transmembrane</keyword>
<proteinExistence type="predicted"/>
<feature type="domain" description="Ubiquitin-like" evidence="2">
    <location>
        <begin position="16"/>
        <end position="72"/>
    </location>
</feature>
<dbReference type="SUPFAM" id="SSF54236">
    <property type="entry name" value="Ubiquitin-like"/>
    <property type="match status" value="1"/>
</dbReference>
<dbReference type="PANTHER" id="PTHR28049:SF1">
    <property type="entry name" value="DSC E3 UBIQUITIN LIGASE COMPLEX SUBUNIT 3"/>
    <property type="match status" value="1"/>
</dbReference>
<keyword evidence="4" id="KW-1185">Reference proteome</keyword>
<evidence type="ECO:0000259" key="2">
    <source>
        <dbReference type="PROSITE" id="PS50053"/>
    </source>
</evidence>
<evidence type="ECO:0000256" key="1">
    <source>
        <dbReference type="SAM" id="Phobius"/>
    </source>
</evidence>
<dbReference type="GO" id="GO:0005783">
    <property type="term" value="C:endoplasmic reticulum"/>
    <property type="evidence" value="ECO:0007669"/>
    <property type="project" value="TreeGrafter"/>
</dbReference>
<feature type="transmembrane region" description="Helical" evidence="1">
    <location>
        <begin position="173"/>
        <end position="198"/>
    </location>
</feature>
<organism evidence="3 4">
    <name type="scientific">Blyttiomyces helicus</name>
    <dbReference type="NCBI Taxonomy" id="388810"/>
    <lineage>
        <taxon>Eukaryota</taxon>
        <taxon>Fungi</taxon>
        <taxon>Fungi incertae sedis</taxon>
        <taxon>Chytridiomycota</taxon>
        <taxon>Chytridiomycota incertae sedis</taxon>
        <taxon>Chytridiomycetes</taxon>
        <taxon>Chytridiomycetes incertae sedis</taxon>
        <taxon>Blyttiomyces</taxon>
    </lineage>
</organism>
<evidence type="ECO:0000313" key="4">
    <source>
        <dbReference type="Proteomes" id="UP000269721"/>
    </source>
</evidence>
<dbReference type="InterPro" id="IPR000626">
    <property type="entry name" value="Ubiquitin-like_dom"/>
</dbReference>
<dbReference type="InterPro" id="IPR019413">
    <property type="entry name" value="Dsc3_ub-like_dom"/>
</dbReference>
<keyword evidence="1" id="KW-0472">Membrane</keyword>